<dbReference type="PROSITE" id="PS51186">
    <property type="entry name" value="GNAT"/>
    <property type="match status" value="1"/>
</dbReference>
<keyword evidence="2" id="KW-0012">Acyltransferase</keyword>
<evidence type="ECO:0000313" key="5">
    <source>
        <dbReference type="Proteomes" id="UP000501237"/>
    </source>
</evidence>
<name>A0A679GDX9_9GAMM</name>
<dbReference type="GO" id="GO:0016747">
    <property type="term" value="F:acyltransferase activity, transferring groups other than amino-acyl groups"/>
    <property type="evidence" value="ECO:0007669"/>
    <property type="project" value="InterPro"/>
</dbReference>
<evidence type="ECO:0000259" key="3">
    <source>
        <dbReference type="PROSITE" id="PS51186"/>
    </source>
</evidence>
<dbReference type="NCBIfam" id="NF007853">
    <property type="entry name" value="PRK10562.1"/>
    <property type="match status" value="1"/>
</dbReference>
<accession>A0A679GDX9</accession>
<dbReference type="EMBL" id="AP022642">
    <property type="protein sequence ID" value="BCA27182.1"/>
    <property type="molecule type" value="Genomic_DNA"/>
</dbReference>
<protein>
    <recommendedName>
        <fullName evidence="3">N-acetyltransferase domain-containing protein</fullName>
    </recommendedName>
</protein>
<evidence type="ECO:0000313" key="4">
    <source>
        <dbReference type="EMBL" id="BCA27182.1"/>
    </source>
</evidence>
<dbReference type="InterPro" id="IPR016181">
    <property type="entry name" value="Acyl_CoA_acyltransferase"/>
</dbReference>
<sequence length="146" mass="16418">MIRLARPDEYADLVDIWLEASLQAHDFIPEAFWHGQRDAMLDHYLPAAENWVVEENGQVRGFLSRVEHHLAALFIHPAHQRSGLGRRLLDSAKARHHSLELNVYRANVKAVGFYRSAGFEVVAEALDAATGQPELTLRWLGELGAG</sequence>
<dbReference type="PANTHER" id="PTHR43800">
    <property type="entry name" value="PEPTIDYL-LYSINE N-ACETYLTRANSFERASE YJAB"/>
    <property type="match status" value="1"/>
</dbReference>
<dbReference type="SUPFAM" id="SSF55729">
    <property type="entry name" value="Acyl-CoA N-acyltransferases (Nat)"/>
    <property type="match status" value="1"/>
</dbReference>
<gene>
    <name evidence="4" type="ORF">PtoMrB4_11590</name>
</gene>
<dbReference type="Pfam" id="PF13673">
    <property type="entry name" value="Acetyltransf_10"/>
    <property type="match status" value="1"/>
</dbReference>
<dbReference type="InterPro" id="IPR000182">
    <property type="entry name" value="GNAT_dom"/>
</dbReference>
<evidence type="ECO:0000256" key="2">
    <source>
        <dbReference type="ARBA" id="ARBA00023315"/>
    </source>
</evidence>
<keyword evidence="1" id="KW-0808">Transferase</keyword>
<proteinExistence type="predicted"/>
<dbReference type="CDD" id="cd04301">
    <property type="entry name" value="NAT_SF"/>
    <property type="match status" value="1"/>
</dbReference>
<feature type="domain" description="N-acetyltransferase" evidence="3">
    <location>
        <begin position="1"/>
        <end position="142"/>
    </location>
</feature>
<dbReference type="RefSeq" id="WP_172432768.1">
    <property type="nucleotide sequence ID" value="NZ_AP022642.1"/>
</dbReference>
<dbReference type="GeneID" id="57396374"/>
<dbReference type="AlphaFoldDB" id="A0A679GDX9"/>
<dbReference type="KEGG" id="poj:PtoMrB4_11590"/>
<organism evidence="4 5">
    <name type="scientific">Metapseudomonas otitidis</name>
    <dbReference type="NCBI Taxonomy" id="319939"/>
    <lineage>
        <taxon>Bacteria</taxon>
        <taxon>Pseudomonadati</taxon>
        <taxon>Pseudomonadota</taxon>
        <taxon>Gammaproteobacteria</taxon>
        <taxon>Pseudomonadales</taxon>
        <taxon>Pseudomonadaceae</taxon>
        <taxon>Metapseudomonas</taxon>
    </lineage>
</organism>
<dbReference type="PANTHER" id="PTHR43800:SF1">
    <property type="entry name" value="PEPTIDYL-LYSINE N-ACETYLTRANSFERASE YJAB"/>
    <property type="match status" value="1"/>
</dbReference>
<evidence type="ECO:0000256" key="1">
    <source>
        <dbReference type="ARBA" id="ARBA00022679"/>
    </source>
</evidence>
<reference evidence="4 5" key="1">
    <citation type="journal article" date="2020" name="Microbiol. Resour. Announc.">
        <title>Complete genome sequence of Pseudomonas otitidis strain MrB4, isolated from Lake Biwa in Japan.</title>
        <authorList>
            <person name="Miyazaki K."/>
            <person name="Hase E."/>
            <person name="Maruya T."/>
        </authorList>
    </citation>
    <scope>NUCLEOTIDE SEQUENCE [LARGE SCALE GENOMIC DNA]</scope>
    <source>
        <strain evidence="4 5">MrB4</strain>
    </source>
</reference>
<dbReference type="Proteomes" id="UP000501237">
    <property type="component" value="Chromosome"/>
</dbReference>
<dbReference type="Gene3D" id="3.40.630.30">
    <property type="match status" value="1"/>
</dbReference>